<dbReference type="InterPro" id="IPR015000">
    <property type="entry name" value="EipB-like"/>
</dbReference>
<dbReference type="Proteomes" id="UP000001963">
    <property type="component" value="Chromosome"/>
</dbReference>
<proteinExistence type="predicted"/>
<reference evidence="1 2" key="1">
    <citation type="journal article" date="2007" name="J. Bacteriol.">
        <title>Genome sequence analysis of the emerging human pathogenic acetic acid bacterium Granulibacter bethesdensis.</title>
        <authorList>
            <person name="Greenberg D.E."/>
            <person name="Porcella S.F."/>
            <person name="Zelazny A.M."/>
            <person name="Virtaneva K."/>
            <person name="Sturdevant D.E."/>
            <person name="Kupko J.J.III."/>
            <person name="Barbian K.D."/>
            <person name="Babar A."/>
            <person name="Dorward D.W."/>
            <person name="Holland S.M."/>
        </authorList>
    </citation>
    <scope>NUCLEOTIDE SEQUENCE [LARGE SCALE GENOMIC DNA]</scope>
    <source>
        <strain evidence="2">ATCC BAA-1260 / CGDNIH1</strain>
    </source>
</reference>
<dbReference type="KEGG" id="gbe:GbCGDNIH1_0213"/>
<dbReference type="STRING" id="391165.GbCGDNIH1_0213"/>
<accession>Q0BVP1</accession>
<sequence>MASMGGGSYPSRMARIRDFLVPSRIHVDQGTGSIREAPSITRFSLALAGLMLGGVSSVSLSVLPALAAGGEHATEKPASHDIVQVAQSASSMTSTARPDQAQILKIASGMAAHRIHYDLTLDGTPTGDVIGARGGMDYEVIDACDGWATRQRLEMTISNRDGQDIQMVSDYTTWESKDGTRMRFHMRQTTDTAVSQETAGEASMDGFGHSGTIRYDLPRPMTKPIQAGTFFPMMHTAALLAAAEDGIKFSALPLFDGTSADGVQDTFVVALDWKKSVPVKIDLLKDMPSAKVLVSFFDTDKARIEPAYQAGMRYWLNGVADDLTMNFGDFKLKGGIASFKSLPHKC</sequence>
<dbReference type="AlphaFoldDB" id="Q0BVP1"/>
<dbReference type="eggNOG" id="ENOG502ZXPR">
    <property type="taxonomic scope" value="Bacteria"/>
</dbReference>
<evidence type="ECO:0000313" key="2">
    <source>
        <dbReference type="Proteomes" id="UP000001963"/>
    </source>
</evidence>
<keyword evidence="2" id="KW-1185">Reference proteome</keyword>
<dbReference type="Pfam" id="PF08904">
    <property type="entry name" value="EipB_like"/>
    <property type="match status" value="1"/>
</dbReference>
<evidence type="ECO:0000313" key="1">
    <source>
        <dbReference type="EMBL" id="ABI61111.1"/>
    </source>
</evidence>
<dbReference type="HOGENOM" id="CLU_064490_1_0_5"/>
<protein>
    <submittedName>
        <fullName evidence="1">Uncharacterized protein</fullName>
    </submittedName>
</protein>
<dbReference type="EMBL" id="CP000394">
    <property type="protein sequence ID" value="ABI61111.1"/>
    <property type="molecule type" value="Genomic_DNA"/>
</dbReference>
<organism evidence="1 2">
    <name type="scientific">Granulibacter bethesdensis (strain ATCC BAA-1260 / CGDNIH1)</name>
    <dbReference type="NCBI Taxonomy" id="391165"/>
    <lineage>
        <taxon>Bacteria</taxon>
        <taxon>Pseudomonadati</taxon>
        <taxon>Pseudomonadota</taxon>
        <taxon>Alphaproteobacteria</taxon>
        <taxon>Acetobacterales</taxon>
        <taxon>Acetobacteraceae</taxon>
        <taxon>Granulibacter</taxon>
    </lineage>
</organism>
<name>Q0BVP1_GRABC</name>
<gene>
    <name evidence="1" type="ordered locus">GbCGDNIH1_0213</name>
</gene>